<dbReference type="SUPFAM" id="SSF46934">
    <property type="entry name" value="UBA-like"/>
    <property type="match status" value="1"/>
</dbReference>
<proteinExistence type="predicted"/>
<dbReference type="Pfam" id="PF22562">
    <property type="entry name" value="UBA_7"/>
    <property type="match status" value="1"/>
</dbReference>
<dbReference type="InterPro" id="IPR015940">
    <property type="entry name" value="UBA"/>
</dbReference>
<dbReference type="GO" id="GO:0016874">
    <property type="term" value="F:ligase activity"/>
    <property type="evidence" value="ECO:0007669"/>
    <property type="project" value="UniProtKB-KW"/>
</dbReference>
<dbReference type="SMART" id="SM00165">
    <property type="entry name" value="UBA"/>
    <property type="match status" value="1"/>
</dbReference>
<name>A0ABS8SB32_DATST</name>
<feature type="domain" description="UBA" evidence="1">
    <location>
        <begin position="194"/>
        <end position="235"/>
    </location>
</feature>
<accession>A0ABS8SB32</accession>
<dbReference type="PANTHER" id="PTHR46738:SF1">
    <property type="entry name" value="UBIQUITIN-ASSOCIATED DOMAIN-CONTAINING PROTEIN 1"/>
    <property type="match status" value="1"/>
</dbReference>
<gene>
    <name evidence="2" type="primary">UPL1_2</name>
    <name evidence="2" type="ORF">HAX54_030503</name>
</gene>
<evidence type="ECO:0000313" key="3">
    <source>
        <dbReference type="Proteomes" id="UP000823775"/>
    </source>
</evidence>
<evidence type="ECO:0000313" key="2">
    <source>
        <dbReference type="EMBL" id="MCD7456030.1"/>
    </source>
</evidence>
<dbReference type="CDD" id="cd14327">
    <property type="entry name" value="UBA_atUPL1_2_like"/>
    <property type="match status" value="1"/>
</dbReference>
<dbReference type="PROSITE" id="PS50330">
    <property type="entry name" value="UIM"/>
    <property type="match status" value="1"/>
</dbReference>
<keyword evidence="3" id="KW-1185">Reference proteome</keyword>
<evidence type="ECO:0000259" key="1">
    <source>
        <dbReference type="PROSITE" id="PS50030"/>
    </source>
</evidence>
<dbReference type="InterPro" id="IPR052476">
    <property type="entry name" value="UBAC1"/>
</dbReference>
<keyword evidence="2" id="KW-0436">Ligase</keyword>
<dbReference type="PROSITE" id="PS50030">
    <property type="entry name" value="UBA"/>
    <property type="match status" value="1"/>
</dbReference>
<dbReference type="InterPro" id="IPR009060">
    <property type="entry name" value="UBA-like_sf"/>
</dbReference>
<protein>
    <submittedName>
        <fullName evidence="2">E3 ubiquitin- protein ligase upl1</fullName>
    </submittedName>
</protein>
<dbReference type="Gene3D" id="1.10.8.10">
    <property type="entry name" value="DNA helicase RuvA subunit, C-terminal domain"/>
    <property type="match status" value="1"/>
</dbReference>
<comment type="caution">
    <text evidence="2">The sequence shown here is derived from an EMBL/GenBank/DDBJ whole genome shotgun (WGS) entry which is preliminary data.</text>
</comment>
<dbReference type="InterPro" id="IPR003903">
    <property type="entry name" value="UIM_dom"/>
</dbReference>
<sequence>MGVEREFLSVIRCSSEGFNRRSRHGLARIRGGRTSRHLESLQADSEAAPPVISKFSFKETGTALAKVFLEALGFSGYPEAAALDIPPSVKCRYLGKSVVVTLPYSVLTSGIVPENGDEENKLSHSSWLLGTLQSYCRCLNILSIRAVVSNLEHPKRSSLFSRLLSSQVLDVILPIWNHSRWSSSSANPRAIAPPPDEATISTIVEMGFSRARAEEALRRVETNSVEMAMEWLFSHAEDPAQEEDELARALALSLGNSSEASKADNVDRSVEVLSKNKQTKPPPVEDVLAATIKLFRNTDSMAFPRIYLDAGALCMIAHTLALLLSEDENIRGTRQRMMLFLYSEEVNTSPQDDESSIGFEKVFGKPTGYLSTEDSRRSCYFPGYDTLASAIVRHLLEDPQTLQTAMEMEDTADPSGSRHAGAVCQLELSGREIYNCLIKRERQEKEKGKTSVEFGASNECVRISENKAHDGSGKCSKSHKKIPANISQVIDHLLEIVAAFPTQGLVEDCVGNACAMEVDEPIVKARGNQG</sequence>
<dbReference type="Proteomes" id="UP000823775">
    <property type="component" value="Unassembled WGS sequence"/>
</dbReference>
<organism evidence="2 3">
    <name type="scientific">Datura stramonium</name>
    <name type="common">Jimsonweed</name>
    <name type="synonym">Common thornapple</name>
    <dbReference type="NCBI Taxonomy" id="4076"/>
    <lineage>
        <taxon>Eukaryota</taxon>
        <taxon>Viridiplantae</taxon>
        <taxon>Streptophyta</taxon>
        <taxon>Embryophyta</taxon>
        <taxon>Tracheophyta</taxon>
        <taxon>Spermatophyta</taxon>
        <taxon>Magnoliopsida</taxon>
        <taxon>eudicotyledons</taxon>
        <taxon>Gunneridae</taxon>
        <taxon>Pentapetalae</taxon>
        <taxon>asterids</taxon>
        <taxon>lamiids</taxon>
        <taxon>Solanales</taxon>
        <taxon>Solanaceae</taxon>
        <taxon>Solanoideae</taxon>
        <taxon>Datureae</taxon>
        <taxon>Datura</taxon>
    </lineage>
</organism>
<dbReference type="EMBL" id="JACEIK010000383">
    <property type="protein sequence ID" value="MCD7456030.1"/>
    <property type="molecule type" value="Genomic_DNA"/>
</dbReference>
<dbReference type="PANTHER" id="PTHR46738">
    <property type="entry name" value="UBIQUITIN-ASSOCIATED DOMAIN-CONTAINING PROTEIN 1"/>
    <property type="match status" value="1"/>
</dbReference>
<reference evidence="2 3" key="1">
    <citation type="journal article" date="2021" name="BMC Genomics">
        <title>Datura genome reveals duplications of psychoactive alkaloid biosynthetic genes and high mutation rate following tissue culture.</title>
        <authorList>
            <person name="Rajewski A."/>
            <person name="Carter-House D."/>
            <person name="Stajich J."/>
            <person name="Litt A."/>
        </authorList>
    </citation>
    <scope>NUCLEOTIDE SEQUENCE [LARGE SCALE GENOMIC DNA]</scope>
    <source>
        <strain evidence="2">AR-01</strain>
    </source>
</reference>